<evidence type="ECO:0000313" key="3">
    <source>
        <dbReference type="Proteomes" id="UP001163828"/>
    </source>
</evidence>
<dbReference type="PROSITE" id="PS50972">
    <property type="entry name" value="PTERIN_BINDING"/>
    <property type="match status" value="1"/>
</dbReference>
<feature type="domain" description="Pterin-binding" evidence="1">
    <location>
        <begin position="52"/>
        <end position="250"/>
    </location>
</feature>
<evidence type="ECO:0000259" key="1">
    <source>
        <dbReference type="PROSITE" id="PS50972"/>
    </source>
</evidence>
<keyword evidence="3" id="KW-1185">Reference proteome</keyword>
<dbReference type="InterPro" id="IPR000489">
    <property type="entry name" value="Pterin-binding_dom"/>
</dbReference>
<dbReference type="Gene3D" id="3.20.20.20">
    <property type="entry name" value="Dihydropteroate synthase-like"/>
    <property type="match status" value="2"/>
</dbReference>
<dbReference type="Pfam" id="PF00809">
    <property type="entry name" value="Pterin_bind"/>
    <property type="match status" value="1"/>
</dbReference>
<gene>
    <name evidence="2" type="ORF">F5050DRAFT_1802252</name>
</gene>
<organism evidence="2 3">
    <name type="scientific">Lentinula boryana</name>
    <dbReference type="NCBI Taxonomy" id="40481"/>
    <lineage>
        <taxon>Eukaryota</taxon>
        <taxon>Fungi</taxon>
        <taxon>Dikarya</taxon>
        <taxon>Basidiomycota</taxon>
        <taxon>Agaricomycotina</taxon>
        <taxon>Agaricomycetes</taxon>
        <taxon>Agaricomycetidae</taxon>
        <taxon>Agaricales</taxon>
        <taxon>Marasmiineae</taxon>
        <taxon>Omphalotaceae</taxon>
        <taxon>Lentinula</taxon>
    </lineage>
</organism>
<dbReference type="SUPFAM" id="SSF51717">
    <property type="entry name" value="Dihydropteroate synthetase-like"/>
    <property type="match status" value="1"/>
</dbReference>
<reference evidence="2" key="1">
    <citation type="submission" date="2022-08" db="EMBL/GenBank/DDBJ databases">
        <authorList>
            <consortium name="DOE Joint Genome Institute"/>
            <person name="Min B."/>
            <person name="Riley R."/>
            <person name="Sierra-Patev S."/>
            <person name="Naranjo-Ortiz M."/>
            <person name="Looney B."/>
            <person name="Konkel Z."/>
            <person name="Slot J.C."/>
            <person name="Sakamoto Y."/>
            <person name="Steenwyk J.L."/>
            <person name="Rokas A."/>
            <person name="Carro J."/>
            <person name="Camarero S."/>
            <person name="Ferreira P."/>
            <person name="Molpeceres G."/>
            <person name="Ruiz-Duenas F.J."/>
            <person name="Serrano A."/>
            <person name="Henrissat B."/>
            <person name="Drula E."/>
            <person name="Hughes K.W."/>
            <person name="Mata J.L."/>
            <person name="Ishikawa N.K."/>
            <person name="Vargas-Isla R."/>
            <person name="Ushijima S."/>
            <person name="Smith C.A."/>
            <person name="Ahrendt S."/>
            <person name="Andreopoulos W."/>
            <person name="He G."/>
            <person name="Labutti K."/>
            <person name="Lipzen A."/>
            <person name="Ng V."/>
            <person name="Sandor L."/>
            <person name="Barry K."/>
            <person name="Martinez A.T."/>
            <person name="Xiao Y."/>
            <person name="Gibbons J.G."/>
            <person name="Terashima K."/>
            <person name="Hibbett D.S."/>
            <person name="Grigoriev I.V."/>
        </authorList>
    </citation>
    <scope>NUCLEOTIDE SEQUENCE</scope>
    <source>
        <strain evidence="2">TFB10827</strain>
    </source>
</reference>
<dbReference type="PANTHER" id="PTHR20941">
    <property type="entry name" value="FOLATE SYNTHESIS PROTEINS"/>
    <property type="match status" value="1"/>
</dbReference>
<dbReference type="PANTHER" id="PTHR20941:SF1">
    <property type="entry name" value="FOLIC ACID SYNTHESIS PROTEIN FOL1"/>
    <property type="match status" value="1"/>
</dbReference>
<dbReference type="EMBL" id="MU791265">
    <property type="protein sequence ID" value="KAJ3990984.1"/>
    <property type="molecule type" value="Genomic_DNA"/>
</dbReference>
<dbReference type="InterPro" id="IPR011005">
    <property type="entry name" value="Dihydropteroate_synth-like_sf"/>
</dbReference>
<dbReference type="InterPro" id="IPR045031">
    <property type="entry name" value="DHP_synth-like"/>
</dbReference>
<sequence length="250" mass="27654">MVRVIKFPRYPLPVNVTLIFPEVDPVPSMLIHWKYTISRAHTILSPKSRDRTHLMAMLNATPDSFSNGSTHNTIPTALEYVRESAQAAVDIIDIGGYFTRPGATFVSAQEEIDRVVPIIQTVREMPISVDTFRWEYAVPVILMHSRGDAGQNKSYSEYEYVQDQSVIEGVWVKLGMKVDEIVKGKGGIMIRRCNVIVDPGIGFSKTVEGTLELLRQGAAVTADVTVGQGLGIKRNPLVGFPQLVGVSRKS</sequence>
<comment type="caution">
    <text evidence="2">The sequence shown here is derived from an EMBL/GenBank/DDBJ whole genome shotgun (WGS) entry which is preliminary data.</text>
</comment>
<proteinExistence type="predicted"/>
<dbReference type="Proteomes" id="UP001163828">
    <property type="component" value="Unassembled WGS sequence"/>
</dbReference>
<name>A0ABQ8PX35_9AGAR</name>
<protein>
    <submittedName>
        <fullName evidence="2">Dihydropteroate synthase-like protein</fullName>
    </submittedName>
</protein>
<evidence type="ECO:0000313" key="2">
    <source>
        <dbReference type="EMBL" id="KAJ3990984.1"/>
    </source>
</evidence>
<accession>A0ABQ8PX35</accession>